<dbReference type="PANTHER" id="PTHR44006:SF1">
    <property type="entry name" value="U5 SMALL NUCLEAR RIBONUCLEOPROTEIN 40 KDA PROTEIN"/>
    <property type="match status" value="1"/>
</dbReference>
<feature type="repeat" description="WD" evidence="5">
    <location>
        <begin position="81"/>
        <end position="123"/>
    </location>
</feature>
<dbReference type="InterPro" id="IPR015943">
    <property type="entry name" value="WD40/YVTN_repeat-like_dom_sf"/>
</dbReference>
<feature type="repeat" description="WD" evidence="5">
    <location>
        <begin position="46"/>
        <end position="75"/>
    </location>
</feature>
<evidence type="ECO:0000256" key="1">
    <source>
        <dbReference type="ARBA" id="ARBA00022574"/>
    </source>
</evidence>
<accession>C1MNN7</accession>
<dbReference type="GO" id="GO:0008380">
    <property type="term" value="P:RNA splicing"/>
    <property type="evidence" value="ECO:0007669"/>
    <property type="project" value="UniProtKB-KW"/>
</dbReference>
<dbReference type="Proteomes" id="UP000001876">
    <property type="component" value="Unassembled WGS sequence"/>
</dbReference>
<dbReference type="GO" id="GO:0003723">
    <property type="term" value="F:RNA binding"/>
    <property type="evidence" value="ECO:0007669"/>
    <property type="project" value="TreeGrafter"/>
</dbReference>
<dbReference type="GO" id="GO:0071013">
    <property type="term" value="C:catalytic step 2 spliceosome"/>
    <property type="evidence" value="ECO:0007669"/>
    <property type="project" value="TreeGrafter"/>
</dbReference>
<evidence type="ECO:0000313" key="6">
    <source>
        <dbReference type="EMBL" id="EEH58324.1"/>
    </source>
</evidence>
<dbReference type="Gene3D" id="2.130.10.10">
    <property type="entry name" value="YVTN repeat-like/Quinoprotein amine dehydrogenase"/>
    <property type="match status" value="1"/>
</dbReference>
<keyword evidence="3" id="KW-0677">Repeat</keyword>
<dbReference type="eggNOG" id="KOG0265">
    <property type="taxonomic scope" value="Eukaryota"/>
</dbReference>
<dbReference type="STRING" id="564608.C1MNN7"/>
<gene>
    <name evidence="6" type="ORF">MICPUCDRAFT_25484</name>
</gene>
<evidence type="ECO:0000256" key="5">
    <source>
        <dbReference type="PROSITE-ProRule" id="PRU00221"/>
    </source>
</evidence>
<dbReference type="GO" id="GO:0006397">
    <property type="term" value="P:mRNA processing"/>
    <property type="evidence" value="ECO:0007669"/>
    <property type="project" value="UniProtKB-KW"/>
</dbReference>
<keyword evidence="1 5" id="KW-0853">WD repeat</keyword>
<dbReference type="PRINTS" id="PR00320">
    <property type="entry name" value="GPROTEINBRPT"/>
</dbReference>
<dbReference type="PROSITE" id="PS50294">
    <property type="entry name" value="WD_REPEATS_REGION"/>
    <property type="match status" value="4"/>
</dbReference>
<dbReference type="InterPro" id="IPR001680">
    <property type="entry name" value="WD40_rpt"/>
</dbReference>
<keyword evidence="7" id="KW-1185">Reference proteome</keyword>
<dbReference type="InterPro" id="IPR019775">
    <property type="entry name" value="WD40_repeat_CS"/>
</dbReference>
<protein>
    <submittedName>
        <fullName evidence="6">Predicted protein</fullName>
    </submittedName>
</protein>
<dbReference type="SMART" id="SM00320">
    <property type="entry name" value="WD40"/>
    <property type="match status" value="7"/>
</dbReference>
<sequence>MLLEGHADGVNGVKFSPDGTVLASCGADKVVNLWKVSGDCENYMMMRGHKNTVLELHWTADGDNLVTCSPDKSVRCCVKNMRGHQAFVNSCAPSTRGDPLVISGSDDGTAKLWDLRRKHAVRTFPHRFQVTAVAFSKDASQVYTGGVDNVLRAYDVRKEDAPYLTLPGHTDTITGIATSPDGTHVLTNAMDCTLRMWDVQPYASGDRCVKYFTGHSHNFEKTLLRCSWSADGTRVSAGSSCANVFVWDVDSRRVVYKLPGHGGTVGEVAFHPKEPVIASGSADHKIYLGELAD</sequence>
<reference evidence="6 7" key="1">
    <citation type="journal article" date="2009" name="Science">
        <title>Green evolution and dynamic adaptations revealed by genomes of the marine picoeukaryotes Micromonas.</title>
        <authorList>
            <person name="Worden A.Z."/>
            <person name="Lee J.H."/>
            <person name="Mock T."/>
            <person name="Rouze P."/>
            <person name="Simmons M.P."/>
            <person name="Aerts A.L."/>
            <person name="Allen A.E."/>
            <person name="Cuvelier M.L."/>
            <person name="Derelle E."/>
            <person name="Everett M.V."/>
            <person name="Foulon E."/>
            <person name="Grimwood J."/>
            <person name="Gundlach H."/>
            <person name="Henrissat B."/>
            <person name="Napoli C."/>
            <person name="McDonald S.M."/>
            <person name="Parker M.S."/>
            <person name="Rombauts S."/>
            <person name="Salamov A."/>
            <person name="Von Dassow P."/>
            <person name="Badger J.H."/>
            <person name="Coutinho P.M."/>
            <person name="Demir E."/>
            <person name="Dubchak I."/>
            <person name="Gentemann C."/>
            <person name="Eikrem W."/>
            <person name="Gready J.E."/>
            <person name="John U."/>
            <person name="Lanier W."/>
            <person name="Lindquist E.A."/>
            <person name="Lucas S."/>
            <person name="Mayer K.F."/>
            <person name="Moreau H."/>
            <person name="Not F."/>
            <person name="Otillar R."/>
            <person name="Panaud O."/>
            <person name="Pangilinan J."/>
            <person name="Paulsen I."/>
            <person name="Piegu B."/>
            <person name="Poliakov A."/>
            <person name="Robbens S."/>
            <person name="Schmutz J."/>
            <person name="Toulza E."/>
            <person name="Wyss T."/>
            <person name="Zelensky A."/>
            <person name="Zhou K."/>
            <person name="Armbrust E.V."/>
            <person name="Bhattacharya D."/>
            <person name="Goodenough U.W."/>
            <person name="Van de Peer Y."/>
            <person name="Grigoriev I.V."/>
        </authorList>
    </citation>
    <scope>NUCLEOTIDE SEQUENCE [LARGE SCALE GENOMIC DNA]</scope>
    <source>
        <strain evidence="6 7">CCMP1545</strain>
    </source>
</reference>
<feature type="repeat" description="WD" evidence="5">
    <location>
        <begin position="166"/>
        <end position="200"/>
    </location>
</feature>
<dbReference type="PANTHER" id="PTHR44006">
    <property type="entry name" value="U5 SMALL NUCLEAR RIBONUCLEOPROTEIN 40 KDA PROTEIN"/>
    <property type="match status" value="1"/>
</dbReference>
<dbReference type="InterPro" id="IPR052234">
    <property type="entry name" value="U5_snRNP_Component"/>
</dbReference>
<feature type="repeat" description="WD" evidence="5">
    <location>
        <begin position="258"/>
        <end position="293"/>
    </location>
</feature>
<keyword evidence="4" id="KW-0508">mRNA splicing</keyword>
<evidence type="ECO:0000256" key="4">
    <source>
        <dbReference type="ARBA" id="ARBA00023187"/>
    </source>
</evidence>
<dbReference type="KEGG" id="mpp:MICPUCDRAFT_25484"/>
<dbReference type="InterPro" id="IPR020472">
    <property type="entry name" value="WD40_PAC1"/>
</dbReference>
<dbReference type="CDD" id="cd00200">
    <property type="entry name" value="WD40"/>
    <property type="match status" value="1"/>
</dbReference>
<dbReference type="EMBL" id="GG663737">
    <property type="protein sequence ID" value="EEH58324.1"/>
    <property type="molecule type" value="Genomic_DNA"/>
</dbReference>
<proteinExistence type="predicted"/>
<dbReference type="Pfam" id="PF00400">
    <property type="entry name" value="WD40"/>
    <property type="match status" value="7"/>
</dbReference>
<dbReference type="RefSeq" id="XP_003056679.1">
    <property type="nucleotide sequence ID" value="XM_003056633.1"/>
</dbReference>
<feature type="repeat" description="WD" evidence="5">
    <location>
        <begin position="3"/>
        <end position="37"/>
    </location>
</feature>
<dbReference type="PROSITE" id="PS00678">
    <property type="entry name" value="WD_REPEATS_1"/>
    <property type="match status" value="1"/>
</dbReference>
<dbReference type="AlphaFoldDB" id="C1MNN7"/>
<evidence type="ECO:0000256" key="2">
    <source>
        <dbReference type="ARBA" id="ARBA00022664"/>
    </source>
</evidence>
<keyword evidence="2" id="KW-0507">mRNA processing</keyword>
<organism evidence="7">
    <name type="scientific">Micromonas pusilla (strain CCMP1545)</name>
    <name type="common">Picoplanktonic green alga</name>
    <dbReference type="NCBI Taxonomy" id="564608"/>
    <lineage>
        <taxon>Eukaryota</taxon>
        <taxon>Viridiplantae</taxon>
        <taxon>Chlorophyta</taxon>
        <taxon>Mamiellophyceae</taxon>
        <taxon>Mamiellales</taxon>
        <taxon>Mamiellaceae</taxon>
        <taxon>Micromonas</taxon>
    </lineage>
</organism>
<dbReference type="InterPro" id="IPR036322">
    <property type="entry name" value="WD40_repeat_dom_sf"/>
</dbReference>
<dbReference type="PROSITE" id="PS50082">
    <property type="entry name" value="WD_REPEATS_2"/>
    <property type="match status" value="6"/>
</dbReference>
<dbReference type="GeneID" id="9682580"/>
<evidence type="ECO:0000313" key="7">
    <source>
        <dbReference type="Proteomes" id="UP000001876"/>
    </source>
</evidence>
<feature type="repeat" description="WD" evidence="5">
    <location>
        <begin position="123"/>
        <end position="164"/>
    </location>
</feature>
<evidence type="ECO:0000256" key="3">
    <source>
        <dbReference type="ARBA" id="ARBA00022737"/>
    </source>
</evidence>
<name>C1MNN7_MICPC</name>
<dbReference type="SUPFAM" id="SSF50978">
    <property type="entry name" value="WD40 repeat-like"/>
    <property type="match status" value="1"/>
</dbReference>
<dbReference type="OrthoDB" id="495833at2759"/>
<dbReference type="OMA" id="IWDIRPY"/>